<reference evidence="1" key="1">
    <citation type="submission" date="2020-04" db="EMBL/GenBank/DDBJ databases">
        <authorList>
            <person name="Alioto T."/>
            <person name="Alioto T."/>
            <person name="Gomez Garrido J."/>
        </authorList>
    </citation>
    <scope>NUCLEOTIDE SEQUENCE</scope>
    <source>
        <strain evidence="1">A484AB</strain>
    </source>
</reference>
<dbReference type="Proteomes" id="UP001152795">
    <property type="component" value="Unassembled WGS sequence"/>
</dbReference>
<dbReference type="EMBL" id="CACRXK020000349">
    <property type="protein sequence ID" value="CAB3981071.1"/>
    <property type="molecule type" value="Genomic_DNA"/>
</dbReference>
<proteinExistence type="predicted"/>
<name>A0A7D9DBI8_PARCT</name>
<dbReference type="AlphaFoldDB" id="A0A7D9DBI8"/>
<dbReference type="OrthoDB" id="5966073at2759"/>
<evidence type="ECO:0000313" key="1">
    <source>
        <dbReference type="EMBL" id="CAB3981071.1"/>
    </source>
</evidence>
<keyword evidence="2" id="KW-1185">Reference proteome</keyword>
<organism evidence="1 2">
    <name type="scientific">Paramuricea clavata</name>
    <name type="common">Red gorgonian</name>
    <name type="synonym">Violescent sea-whip</name>
    <dbReference type="NCBI Taxonomy" id="317549"/>
    <lineage>
        <taxon>Eukaryota</taxon>
        <taxon>Metazoa</taxon>
        <taxon>Cnidaria</taxon>
        <taxon>Anthozoa</taxon>
        <taxon>Octocorallia</taxon>
        <taxon>Malacalcyonacea</taxon>
        <taxon>Plexauridae</taxon>
        <taxon>Paramuricea</taxon>
    </lineage>
</organism>
<protein>
    <submittedName>
        <fullName evidence="1">Uncharacterized protein</fullName>
    </submittedName>
</protein>
<gene>
    <name evidence="1" type="ORF">PACLA_8A083440</name>
</gene>
<sequence length="325" mass="36343">MQASTSEAEDTISKITVNTDAKKSKYNVTKGKENFLWTDTKVELLLSITQEYKTRKTNEGVYWDSCKNKYSELNEMFVEKLMLVDQTEGEYPHEVVEFQQNPARLSCKIKQLRNKYATAVRAGKKSGGGRQVFKFYDLCQDVLGGNAAAEQIPGGIETNHHGPEPISGTMVNQENVEPSQQENTILDSDENCSGDELFVPAKAQPTKRRHLITDLRSQKLKKKITTDQQMINIAHKELVLQEKMISKISEGEIQQAKAIKSLSESVNSIGHSLSEGFCSIAAVMGRSHGAVSYNHCPMSPGFHVARQNNPKLFNPSMPIDNEDFL</sequence>
<accession>A0A7D9DBI8</accession>
<evidence type="ECO:0000313" key="2">
    <source>
        <dbReference type="Proteomes" id="UP001152795"/>
    </source>
</evidence>
<comment type="caution">
    <text evidence="1">The sequence shown here is derived from an EMBL/GenBank/DDBJ whole genome shotgun (WGS) entry which is preliminary data.</text>
</comment>